<evidence type="ECO:0000256" key="4">
    <source>
        <dbReference type="ARBA" id="ARBA00022679"/>
    </source>
</evidence>
<gene>
    <name evidence="13" type="ORF">P5G62_011475</name>
</gene>
<dbReference type="InterPro" id="IPR036097">
    <property type="entry name" value="HisK_dim/P_sf"/>
</dbReference>
<dbReference type="NCBIfam" id="TIGR00229">
    <property type="entry name" value="sensory_box"/>
    <property type="match status" value="2"/>
</dbReference>
<dbReference type="InterPro" id="IPR001789">
    <property type="entry name" value="Sig_transdc_resp-reg_receiver"/>
</dbReference>
<dbReference type="Pfam" id="PF13426">
    <property type="entry name" value="PAS_9"/>
    <property type="match status" value="2"/>
</dbReference>
<feature type="domain" description="Response regulatory" evidence="11">
    <location>
        <begin position="27"/>
        <end position="144"/>
    </location>
</feature>
<keyword evidence="3 9" id="KW-0597">Phosphoprotein</keyword>
<dbReference type="InterPro" id="IPR036890">
    <property type="entry name" value="HATPase_C_sf"/>
</dbReference>
<dbReference type="SUPFAM" id="SSF55785">
    <property type="entry name" value="PYP-like sensor domain (PAS domain)"/>
    <property type="match status" value="2"/>
</dbReference>
<dbReference type="Pfam" id="PF00512">
    <property type="entry name" value="HisKA"/>
    <property type="match status" value="1"/>
</dbReference>
<dbReference type="Gene3D" id="1.10.287.130">
    <property type="match status" value="1"/>
</dbReference>
<evidence type="ECO:0000256" key="2">
    <source>
        <dbReference type="ARBA" id="ARBA00012438"/>
    </source>
</evidence>
<evidence type="ECO:0000313" key="14">
    <source>
        <dbReference type="Proteomes" id="UP001241748"/>
    </source>
</evidence>
<dbReference type="InterPro" id="IPR035965">
    <property type="entry name" value="PAS-like_dom_sf"/>
</dbReference>
<dbReference type="EC" id="2.7.13.3" evidence="2"/>
<dbReference type="PROSITE" id="PS50112">
    <property type="entry name" value="PAS"/>
    <property type="match status" value="1"/>
</dbReference>
<dbReference type="InterPro" id="IPR003594">
    <property type="entry name" value="HATPase_dom"/>
</dbReference>
<keyword evidence="8" id="KW-0902">Two-component regulatory system</keyword>
<dbReference type="SUPFAM" id="SSF47384">
    <property type="entry name" value="Homodimeric domain of signal transducing histidine kinase"/>
    <property type="match status" value="1"/>
</dbReference>
<evidence type="ECO:0000256" key="3">
    <source>
        <dbReference type="ARBA" id="ARBA00022553"/>
    </source>
</evidence>
<evidence type="ECO:0000256" key="7">
    <source>
        <dbReference type="ARBA" id="ARBA00022840"/>
    </source>
</evidence>
<dbReference type="InterPro" id="IPR011006">
    <property type="entry name" value="CheY-like_superfamily"/>
</dbReference>
<reference evidence="13 14" key="1">
    <citation type="submission" date="2024-05" db="EMBL/GenBank/DDBJ databases">
        <authorList>
            <person name="Venkateswaran K."/>
        </authorList>
    </citation>
    <scope>NUCLEOTIDE SEQUENCE [LARGE SCALE GENOMIC DNA]</scope>
    <source>
        <strain evidence="13 14">179-C4-2-HS</strain>
    </source>
</reference>
<dbReference type="PRINTS" id="PR00344">
    <property type="entry name" value="BCTRLSENSOR"/>
</dbReference>
<dbReference type="PANTHER" id="PTHR43065:SF46">
    <property type="entry name" value="C4-DICARBOXYLATE TRANSPORT SENSOR PROTEIN DCTB"/>
    <property type="match status" value="1"/>
</dbReference>
<organism evidence="13 14">
    <name type="scientific">Neobacillus driksii</name>
    <dbReference type="NCBI Taxonomy" id="3035913"/>
    <lineage>
        <taxon>Bacteria</taxon>
        <taxon>Bacillati</taxon>
        <taxon>Bacillota</taxon>
        <taxon>Bacilli</taxon>
        <taxon>Bacillales</taxon>
        <taxon>Bacillaceae</taxon>
        <taxon>Neobacillus</taxon>
    </lineage>
</organism>
<sequence>MKTVTENLMDPKGSIEKLNNTPSQKVNILMVDDHPENLLALEAVLTSPNYNLISAHSGKEALKCMLQHDFAVILLDVQMPGLNGFDTAKLIKAREKTKNIPIIFITAISQEMEHVHQGYSVGAIDYIFKPFQPETLKKKIEQFVKIHQNHQETIIQTDLGHLLELNKVNKRLDRTTLNLRRTEALSKAISETITDTIVTFDNQGCILSVNPAVTTMFGYQAKELLEKHVLKLFPHWENEVLCHSPVSFISTIRQSVGKIVEVVASRKDKSCFYGDLLIASTIIEDEQIFVCTIRDVTERKEIEEVKKQRFHNLEHVVEARTLELTKSNQKLQKEIEERKRMADHLFRSQGRFRKIFDSSPLLKAILLQKDQTFIDINASWTKFTGYRSNELIHQKINRNNFIDESTEKPIDLNNKIRNKKIRYETKDGEVRSGLLSTEMIDIDSEPCTLVVLNDITERVHLENEMYRLDRLNLIGEMAAGIAHEIRNPMTTVQGFLQLSRNRADNLSTDFIDLMLEELNRANSIITEFLNLAKNKISVKKKQNLNAIIEALSPLIQAEAFRSNKQLKLDLGECPDISLDEKEIRQLILNIALNGLDAMTSNGSLTIKTFQNDETVVLQIKDQGQGINPEVLSKLGTPFFTTKETGTGLGLAICYSVAKRHDAQIEIETGENGTTFSVQFQISPSLTTV</sequence>
<evidence type="ECO:0000256" key="6">
    <source>
        <dbReference type="ARBA" id="ARBA00022777"/>
    </source>
</evidence>
<dbReference type="Gene3D" id="3.30.565.10">
    <property type="entry name" value="Histidine kinase-like ATPase, C-terminal domain"/>
    <property type="match status" value="1"/>
</dbReference>
<dbReference type="InterPro" id="IPR005467">
    <property type="entry name" value="His_kinase_dom"/>
</dbReference>
<dbReference type="SMART" id="SM00387">
    <property type="entry name" value="HATPase_c"/>
    <property type="match status" value="1"/>
</dbReference>
<comment type="catalytic activity">
    <reaction evidence="1">
        <text>ATP + protein L-histidine = ADP + protein N-phospho-L-histidine.</text>
        <dbReference type="EC" id="2.7.13.3"/>
    </reaction>
</comment>
<name>A0ABV4YT57_9BACI</name>
<dbReference type="RefSeq" id="WP_306074186.1">
    <property type="nucleotide sequence ID" value="NZ_JAROBZ020000001.1"/>
</dbReference>
<dbReference type="SMART" id="SM00388">
    <property type="entry name" value="HisKA"/>
    <property type="match status" value="1"/>
</dbReference>
<evidence type="ECO:0000313" key="13">
    <source>
        <dbReference type="EMBL" id="MFB3167726.1"/>
    </source>
</evidence>
<dbReference type="InterPro" id="IPR003661">
    <property type="entry name" value="HisK_dim/P_dom"/>
</dbReference>
<feature type="domain" description="Histidine kinase" evidence="10">
    <location>
        <begin position="480"/>
        <end position="683"/>
    </location>
</feature>
<dbReference type="Gene3D" id="3.40.50.2300">
    <property type="match status" value="1"/>
</dbReference>
<feature type="modified residue" description="4-aspartylphosphate" evidence="9">
    <location>
        <position position="76"/>
    </location>
</feature>
<dbReference type="InterPro" id="IPR001610">
    <property type="entry name" value="PAC"/>
</dbReference>
<keyword evidence="7" id="KW-0067">ATP-binding</keyword>
<comment type="caution">
    <text evidence="13">The sequence shown here is derived from an EMBL/GenBank/DDBJ whole genome shotgun (WGS) entry which is preliminary data.</text>
</comment>
<evidence type="ECO:0000259" key="11">
    <source>
        <dbReference type="PROSITE" id="PS50110"/>
    </source>
</evidence>
<dbReference type="PROSITE" id="PS50110">
    <property type="entry name" value="RESPONSE_REGULATORY"/>
    <property type="match status" value="1"/>
</dbReference>
<keyword evidence="6" id="KW-0418">Kinase</keyword>
<keyword evidence="4" id="KW-0808">Transferase</keyword>
<proteinExistence type="predicted"/>
<dbReference type="PROSITE" id="PS50109">
    <property type="entry name" value="HIS_KIN"/>
    <property type="match status" value="1"/>
</dbReference>
<evidence type="ECO:0000256" key="5">
    <source>
        <dbReference type="ARBA" id="ARBA00022741"/>
    </source>
</evidence>
<evidence type="ECO:0000259" key="12">
    <source>
        <dbReference type="PROSITE" id="PS50112"/>
    </source>
</evidence>
<dbReference type="CDD" id="cd00082">
    <property type="entry name" value="HisKA"/>
    <property type="match status" value="1"/>
</dbReference>
<evidence type="ECO:0000259" key="10">
    <source>
        <dbReference type="PROSITE" id="PS50109"/>
    </source>
</evidence>
<dbReference type="SUPFAM" id="SSF55874">
    <property type="entry name" value="ATPase domain of HSP90 chaperone/DNA topoisomerase II/histidine kinase"/>
    <property type="match status" value="1"/>
</dbReference>
<keyword evidence="14" id="KW-1185">Reference proteome</keyword>
<dbReference type="SMART" id="SM00091">
    <property type="entry name" value="PAS"/>
    <property type="match status" value="2"/>
</dbReference>
<dbReference type="EMBL" id="JAROBZ020000001">
    <property type="protein sequence ID" value="MFB3167726.1"/>
    <property type="molecule type" value="Genomic_DNA"/>
</dbReference>
<feature type="domain" description="PAS" evidence="12">
    <location>
        <begin position="182"/>
        <end position="238"/>
    </location>
</feature>
<evidence type="ECO:0000256" key="9">
    <source>
        <dbReference type="PROSITE-ProRule" id="PRU00169"/>
    </source>
</evidence>
<dbReference type="SMART" id="SM00448">
    <property type="entry name" value="REC"/>
    <property type="match status" value="1"/>
</dbReference>
<evidence type="ECO:0000256" key="8">
    <source>
        <dbReference type="ARBA" id="ARBA00023012"/>
    </source>
</evidence>
<dbReference type="Pfam" id="PF02518">
    <property type="entry name" value="HATPase_c"/>
    <property type="match status" value="1"/>
</dbReference>
<dbReference type="InterPro" id="IPR000014">
    <property type="entry name" value="PAS"/>
</dbReference>
<accession>A0ABV4YT57</accession>
<dbReference type="InterPro" id="IPR004358">
    <property type="entry name" value="Sig_transdc_His_kin-like_C"/>
</dbReference>
<dbReference type="SUPFAM" id="SSF52172">
    <property type="entry name" value="CheY-like"/>
    <property type="match status" value="1"/>
</dbReference>
<protein>
    <recommendedName>
        <fullName evidence="2">histidine kinase</fullName>
        <ecNumber evidence="2">2.7.13.3</ecNumber>
    </recommendedName>
</protein>
<dbReference type="CDD" id="cd00130">
    <property type="entry name" value="PAS"/>
    <property type="match status" value="1"/>
</dbReference>
<dbReference type="Pfam" id="PF00072">
    <property type="entry name" value="Response_reg"/>
    <property type="match status" value="1"/>
</dbReference>
<keyword evidence="5" id="KW-0547">Nucleotide-binding</keyword>
<dbReference type="Proteomes" id="UP001241748">
    <property type="component" value="Unassembled WGS sequence"/>
</dbReference>
<dbReference type="Gene3D" id="3.30.450.20">
    <property type="entry name" value="PAS domain"/>
    <property type="match status" value="2"/>
</dbReference>
<dbReference type="PANTHER" id="PTHR43065">
    <property type="entry name" value="SENSOR HISTIDINE KINASE"/>
    <property type="match status" value="1"/>
</dbReference>
<dbReference type="SMART" id="SM00086">
    <property type="entry name" value="PAC"/>
    <property type="match status" value="2"/>
</dbReference>
<evidence type="ECO:0000256" key="1">
    <source>
        <dbReference type="ARBA" id="ARBA00000085"/>
    </source>
</evidence>